<accession>A0A1I0QAQ8</accession>
<keyword evidence="3" id="KW-1134">Transmembrane beta strand</keyword>
<gene>
    <name evidence="7" type="ORF">SAMN04487850_2304</name>
</gene>
<organism evidence="7 8">
    <name type="scientific">Prevotella aff. ruminicola Tc2-24</name>
    <dbReference type="NCBI Taxonomy" id="81582"/>
    <lineage>
        <taxon>Bacteria</taxon>
        <taxon>Pseudomonadati</taxon>
        <taxon>Bacteroidota</taxon>
        <taxon>Bacteroidia</taxon>
        <taxon>Bacteroidales</taxon>
        <taxon>Prevotellaceae</taxon>
        <taxon>Prevotella</taxon>
    </lineage>
</organism>
<dbReference type="Proteomes" id="UP000199373">
    <property type="component" value="Unassembled WGS sequence"/>
</dbReference>
<dbReference type="Gene3D" id="2.40.170.20">
    <property type="entry name" value="TonB-dependent receptor, beta-barrel domain"/>
    <property type="match status" value="1"/>
</dbReference>
<reference evidence="7 8" key="1">
    <citation type="submission" date="2016-10" db="EMBL/GenBank/DDBJ databases">
        <authorList>
            <person name="de Groot N.N."/>
        </authorList>
    </citation>
    <scope>NUCLEOTIDE SEQUENCE [LARGE SCALE GENOMIC DNA]</scope>
    <source>
        <strain evidence="7 8">TC2-24</strain>
    </source>
</reference>
<dbReference type="GO" id="GO:0009279">
    <property type="term" value="C:cell outer membrane"/>
    <property type="evidence" value="ECO:0007669"/>
    <property type="project" value="UniProtKB-SubCell"/>
</dbReference>
<protein>
    <submittedName>
        <fullName evidence="7">Iron complex outermembrane recepter protein</fullName>
    </submittedName>
</protein>
<evidence type="ECO:0000256" key="4">
    <source>
        <dbReference type="ARBA" id="ARBA00022692"/>
    </source>
</evidence>
<dbReference type="PANTHER" id="PTHR30069:SF49">
    <property type="entry name" value="OUTER MEMBRANE PROTEIN C"/>
    <property type="match status" value="1"/>
</dbReference>
<dbReference type="GO" id="GO:0044718">
    <property type="term" value="P:siderophore transmembrane transport"/>
    <property type="evidence" value="ECO:0007669"/>
    <property type="project" value="TreeGrafter"/>
</dbReference>
<dbReference type="SUPFAM" id="SSF56935">
    <property type="entry name" value="Porins"/>
    <property type="match status" value="1"/>
</dbReference>
<dbReference type="InterPro" id="IPR039426">
    <property type="entry name" value="TonB-dep_rcpt-like"/>
</dbReference>
<keyword evidence="4" id="KW-0812">Transmembrane</keyword>
<evidence type="ECO:0000256" key="5">
    <source>
        <dbReference type="ARBA" id="ARBA00023136"/>
    </source>
</evidence>
<name>A0A1I0QAQ8_9BACT</name>
<keyword evidence="5" id="KW-0472">Membrane</keyword>
<dbReference type="EMBL" id="FOIQ01000006">
    <property type="protein sequence ID" value="SEW24102.1"/>
    <property type="molecule type" value="Genomic_DNA"/>
</dbReference>
<keyword evidence="6" id="KW-0998">Cell outer membrane</keyword>
<evidence type="ECO:0000256" key="1">
    <source>
        <dbReference type="ARBA" id="ARBA00004571"/>
    </source>
</evidence>
<dbReference type="InterPro" id="IPR036942">
    <property type="entry name" value="Beta-barrel_TonB_sf"/>
</dbReference>
<dbReference type="PANTHER" id="PTHR30069">
    <property type="entry name" value="TONB-DEPENDENT OUTER MEMBRANE RECEPTOR"/>
    <property type="match status" value="1"/>
</dbReference>
<evidence type="ECO:0000256" key="6">
    <source>
        <dbReference type="ARBA" id="ARBA00023237"/>
    </source>
</evidence>
<evidence type="ECO:0000313" key="8">
    <source>
        <dbReference type="Proteomes" id="UP000199373"/>
    </source>
</evidence>
<evidence type="ECO:0000256" key="3">
    <source>
        <dbReference type="ARBA" id="ARBA00022452"/>
    </source>
</evidence>
<comment type="subcellular location">
    <subcellularLocation>
        <location evidence="1">Cell outer membrane</location>
        <topology evidence="1">Multi-pass membrane protein</topology>
    </subcellularLocation>
</comment>
<evidence type="ECO:0000256" key="2">
    <source>
        <dbReference type="ARBA" id="ARBA00022448"/>
    </source>
</evidence>
<proteinExistence type="predicted"/>
<dbReference type="GO" id="GO:0015344">
    <property type="term" value="F:siderophore uptake transmembrane transporter activity"/>
    <property type="evidence" value="ECO:0007669"/>
    <property type="project" value="TreeGrafter"/>
</dbReference>
<dbReference type="RefSeq" id="WP_091916828.1">
    <property type="nucleotide sequence ID" value="NZ_FOIQ01000006.1"/>
</dbReference>
<dbReference type="AlphaFoldDB" id="A0A1I0QAQ8"/>
<sequence>MLGTLLLSTIFLTDTTATAPHHLDEVVVVSYKQGGKRSAKGQTASIDEHLSELSHVELVRRGSYAWEPMVNNMQTERLSTTIDGMKIFYACTDKMDPVTSYVESGNLQSISLNAGLNGNPQATGNIGGSLDLRLRKVGFAGAPFHLNTSVGYEANGQLQVYGADATHSSRHFYIGGGAFYRHADNYKSGGGDRLPFSQFQKVNAFVNTGLKLTDNDVMETTLIVDRASDVGYPALNMDVAKAEAFITSLSYKHLFVSPLFNSWETKVYYNHIVHEMDDTHRPDVEIHMDMPGRSWTAGAYSLLTGSVGRHETSLNVDGYYNRLFADMTMYPGGAAPMYMVTWPDVGTLNMGVSFSDRIILSSLSVLHLSAKVSWQQQRLNNEEGHQALSVFFPGMRRQYHQTTGRMAASYQLSLSDLRLSVGAGWGSRAPTVTESYGYYLNNTFDQYDYIGNPRLKNESAVEVNAAINWQPDKTFSIGIDGNAFLFTNYIIGQFETRLSPMTVGAEGVKVYGNISHAIIANASLTIGWKPFDGINWNSTLAYSLGHDEHDDPLPLIAPFSYTSRLTYSTGRLRLLAEVKGHVRHTAYGVKYGEKETPGWVVCNLSTSYTLQHVTLRTGIENILDRFYTTYADWNGIPQKGRNIYLNISFEL</sequence>
<keyword evidence="8" id="KW-1185">Reference proteome</keyword>
<evidence type="ECO:0000313" key="7">
    <source>
        <dbReference type="EMBL" id="SEW24102.1"/>
    </source>
</evidence>
<keyword evidence="2" id="KW-0813">Transport</keyword>